<gene>
    <name evidence="3" type="ORF">MCOR_43805</name>
</gene>
<evidence type="ECO:0000256" key="2">
    <source>
        <dbReference type="SAM" id="SignalP"/>
    </source>
</evidence>
<dbReference type="AlphaFoldDB" id="A0A6J8DSJ3"/>
<evidence type="ECO:0008006" key="5">
    <source>
        <dbReference type="Google" id="ProtNLM"/>
    </source>
</evidence>
<protein>
    <recommendedName>
        <fullName evidence="5">Ig-like domain-containing protein</fullName>
    </recommendedName>
</protein>
<accession>A0A6J8DSJ3</accession>
<keyword evidence="1" id="KW-0472">Membrane</keyword>
<keyword evidence="1" id="KW-1133">Transmembrane helix</keyword>
<evidence type="ECO:0000256" key="1">
    <source>
        <dbReference type="SAM" id="Phobius"/>
    </source>
</evidence>
<keyword evidence="1" id="KW-0812">Transmembrane</keyword>
<sequence length="309" mass="35454">MKECFGSFGCLYIVLMTVNCICAFPNIQELHLDLQTDIAINETVKLRCTDVKSSHESWYILKGDNTLLIDDGSVNNKYSVYKIYTNHTMTTMEIEFKRFTRDLLDVYTCVREKGASSNSLDLSDIYQKKSDNAEVKCENATARLDLSVEFQCTITIDGITCDDNIFWENGNTGEKLYNKEGIYKVVCRGSVNDTFVTTSLNIFKVTDEVIRKDFYMVYVNKYQTTKRYLVTFNQDFMDLPKKKSNKLVVLSSIGSVALVVAIVVTVLLVRRKERIKDCERKCPADQMHELNLLRQDIENGNSAKEKQKL</sequence>
<dbReference type="Proteomes" id="UP000507470">
    <property type="component" value="Unassembled WGS sequence"/>
</dbReference>
<name>A0A6J8DSJ3_MYTCO</name>
<feature type="signal peptide" evidence="2">
    <location>
        <begin position="1"/>
        <end position="23"/>
    </location>
</feature>
<keyword evidence="2" id="KW-0732">Signal</keyword>
<evidence type="ECO:0000313" key="3">
    <source>
        <dbReference type="EMBL" id="CAC5410632.1"/>
    </source>
</evidence>
<evidence type="ECO:0000313" key="4">
    <source>
        <dbReference type="Proteomes" id="UP000507470"/>
    </source>
</evidence>
<organism evidence="3 4">
    <name type="scientific">Mytilus coruscus</name>
    <name type="common">Sea mussel</name>
    <dbReference type="NCBI Taxonomy" id="42192"/>
    <lineage>
        <taxon>Eukaryota</taxon>
        <taxon>Metazoa</taxon>
        <taxon>Spiralia</taxon>
        <taxon>Lophotrochozoa</taxon>
        <taxon>Mollusca</taxon>
        <taxon>Bivalvia</taxon>
        <taxon>Autobranchia</taxon>
        <taxon>Pteriomorphia</taxon>
        <taxon>Mytilida</taxon>
        <taxon>Mytiloidea</taxon>
        <taxon>Mytilidae</taxon>
        <taxon>Mytilinae</taxon>
        <taxon>Mytilus</taxon>
    </lineage>
</organism>
<reference evidence="3 4" key="1">
    <citation type="submission" date="2020-06" db="EMBL/GenBank/DDBJ databases">
        <authorList>
            <person name="Li R."/>
            <person name="Bekaert M."/>
        </authorList>
    </citation>
    <scope>NUCLEOTIDE SEQUENCE [LARGE SCALE GENOMIC DNA]</scope>
    <source>
        <strain evidence="4">wild</strain>
    </source>
</reference>
<keyword evidence="4" id="KW-1185">Reference proteome</keyword>
<feature type="transmembrane region" description="Helical" evidence="1">
    <location>
        <begin position="247"/>
        <end position="269"/>
    </location>
</feature>
<proteinExistence type="predicted"/>
<feature type="chain" id="PRO_5027086564" description="Ig-like domain-containing protein" evidence="2">
    <location>
        <begin position="24"/>
        <end position="309"/>
    </location>
</feature>
<dbReference type="EMBL" id="CACVKT020007783">
    <property type="protein sequence ID" value="CAC5410632.1"/>
    <property type="molecule type" value="Genomic_DNA"/>
</dbReference>
<dbReference type="OrthoDB" id="10558610at2759"/>